<dbReference type="GO" id="GO:0016832">
    <property type="term" value="F:aldehyde-lyase activity"/>
    <property type="evidence" value="ECO:0007669"/>
    <property type="project" value="TreeGrafter"/>
</dbReference>
<keyword evidence="5" id="KW-1185">Reference proteome</keyword>
<dbReference type="HOGENOM" id="CLU_640673_0_0_10"/>
<keyword evidence="1" id="KW-0479">Metal-binding</keyword>
<organism evidence="4 5">
    <name type="scientific">Mucilaginibacter paludis DSM 18603</name>
    <dbReference type="NCBI Taxonomy" id="714943"/>
    <lineage>
        <taxon>Bacteria</taxon>
        <taxon>Pseudomonadati</taxon>
        <taxon>Bacteroidota</taxon>
        <taxon>Sphingobacteriia</taxon>
        <taxon>Sphingobacteriales</taxon>
        <taxon>Sphingobacteriaceae</taxon>
        <taxon>Mucilaginibacter</taxon>
    </lineage>
</organism>
<name>H1Y983_9SPHI</name>
<keyword evidence="2" id="KW-0456">Lyase</keyword>
<dbReference type="PANTHER" id="PTHR22789:SF0">
    <property type="entry name" value="3-OXO-TETRONATE 4-PHOSPHATE DECARBOXYLASE-RELATED"/>
    <property type="match status" value="1"/>
</dbReference>
<dbReference type="InterPro" id="IPR036409">
    <property type="entry name" value="Aldolase_II/adducin_N_sf"/>
</dbReference>
<feature type="domain" description="Class II aldolase/adducin N-terminal" evidence="3">
    <location>
        <begin position="17"/>
        <end position="193"/>
    </location>
</feature>
<evidence type="ECO:0000313" key="5">
    <source>
        <dbReference type="Proteomes" id="UP000002774"/>
    </source>
</evidence>
<accession>H1Y983</accession>
<dbReference type="GO" id="GO:0046872">
    <property type="term" value="F:metal ion binding"/>
    <property type="evidence" value="ECO:0007669"/>
    <property type="project" value="UniProtKB-KW"/>
</dbReference>
<dbReference type="InterPro" id="IPR050197">
    <property type="entry name" value="Aldolase_class_II_sugar_metab"/>
</dbReference>
<protein>
    <submittedName>
        <fullName evidence="4">Class II aldolase/adducin family protein</fullName>
    </submittedName>
</protein>
<proteinExistence type="predicted"/>
<evidence type="ECO:0000259" key="3">
    <source>
        <dbReference type="SMART" id="SM01007"/>
    </source>
</evidence>
<dbReference type="EMBL" id="CM001403">
    <property type="protein sequence ID" value="EHQ29461.1"/>
    <property type="molecule type" value="Genomic_DNA"/>
</dbReference>
<gene>
    <name evidence="4" type="ORF">Mucpa_5387</name>
</gene>
<dbReference type="GO" id="GO:0005829">
    <property type="term" value="C:cytosol"/>
    <property type="evidence" value="ECO:0007669"/>
    <property type="project" value="TreeGrafter"/>
</dbReference>
<dbReference type="PANTHER" id="PTHR22789">
    <property type="entry name" value="FUCULOSE PHOSPHATE ALDOLASE"/>
    <property type="match status" value="1"/>
</dbReference>
<dbReference type="eggNOG" id="COG0235">
    <property type="taxonomic scope" value="Bacteria"/>
</dbReference>
<dbReference type="Pfam" id="PF00596">
    <property type="entry name" value="Aldolase_II"/>
    <property type="match status" value="2"/>
</dbReference>
<dbReference type="Proteomes" id="UP000002774">
    <property type="component" value="Chromosome"/>
</dbReference>
<sequence>MIMKNDILLPQLMHPRNQIALVMGRIYRRGLTTTSGGNISIMDDNGDIWISPSAVDKGKLQPSDIVCIKKDGTIIGCHKPSSEFPFHKAIYEIRPDIRAIIHAHPPALVSFSIVRATPNTKIITQASRVCGPVGYAEYELPGSEALGAKIAQEFTKGYKAVIMENHGTVVGGCNLADTFERFETLEFCARTLLYGKTIGTPQYLTDKQINAFEAQIPAPLPEMKTVSHPSDEREKRLEICDIVQRACTQGLMISSYGTVSTRWRGNDFLITPTDVPRWDLTVDDIVQIKDNQREPGKFPSRTTYLHQQIYNKHPEINSIILTQSPYLMAYAVTGETFNVRTIPESWIFLQDVSTLDFGLHFKDQDKIAGIIHKHNPAVIIKNSCVLVAGDKLLQTFDYLEVAEFSAKSLVLCASIGTLVPINNEQVEELRHAFVKE</sequence>
<dbReference type="Gene3D" id="3.40.225.10">
    <property type="entry name" value="Class II aldolase/adducin N-terminal domain"/>
    <property type="match status" value="2"/>
</dbReference>
<evidence type="ECO:0000256" key="1">
    <source>
        <dbReference type="ARBA" id="ARBA00022723"/>
    </source>
</evidence>
<evidence type="ECO:0000313" key="4">
    <source>
        <dbReference type="EMBL" id="EHQ29461.1"/>
    </source>
</evidence>
<dbReference type="SUPFAM" id="SSF53639">
    <property type="entry name" value="AraD/HMP-PK domain-like"/>
    <property type="match status" value="2"/>
</dbReference>
<evidence type="ECO:0000256" key="2">
    <source>
        <dbReference type="ARBA" id="ARBA00023239"/>
    </source>
</evidence>
<dbReference type="SMART" id="SM01007">
    <property type="entry name" value="Aldolase_II"/>
    <property type="match status" value="2"/>
</dbReference>
<dbReference type="AlphaFoldDB" id="H1Y983"/>
<dbReference type="STRING" id="714943.Mucpa_5387"/>
<dbReference type="GO" id="GO:0019323">
    <property type="term" value="P:pentose catabolic process"/>
    <property type="evidence" value="ECO:0007669"/>
    <property type="project" value="TreeGrafter"/>
</dbReference>
<feature type="domain" description="Class II aldolase/adducin N-terminal" evidence="3">
    <location>
        <begin position="237"/>
        <end position="410"/>
    </location>
</feature>
<reference evidence="4" key="1">
    <citation type="submission" date="2011-09" db="EMBL/GenBank/DDBJ databases">
        <title>The permanent draft genome of Mucilaginibacter paludis DSM 18603.</title>
        <authorList>
            <consortium name="US DOE Joint Genome Institute (JGI-PGF)"/>
            <person name="Lucas S."/>
            <person name="Han J."/>
            <person name="Lapidus A."/>
            <person name="Bruce D."/>
            <person name="Goodwin L."/>
            <person name="Pitluck S."/>
            <person name="Peters L."/>
            <person name="Kyrpides N."/>
            <person name="Mavromatis K."/>
            <person name="Ivanova N."/>
            <person name="Mikhailova N."/>
            <person name="Held B."/>
            <person name="Detter J.C."/>
            <person name="Tapia R."/>
            <person name="Han C."/>
            <person name="Land M."/>
            <person name="Hauser L."/>
            <person name="Markowitz V."/>
            <person name="Cheng J.-F."/>
            <person name="Hugenholtz P."/>
            <person name="Woyke T."/>
            <person name="Wu D."/>
            <person name="Tindall B."/>
            <person name="Brambilla E."/>
            <person name="Klenk H.-P."/>
            <person name="Eisen J.A."/>
        </authorList>
    </citation>
    <scope>NUCLEOTIDE SEQUENCE [LARGE SCALE GENOMIC DNA]</scope>
    <source>
        <strain evidence="4">DSM 18603</strain>
    </source>
</reference>
<dbReference type="InterPro" id="IPR001303">
    <property type="entry name" value="Aldolase_II/adducin_N"/>
</dbReference>